<sequence length="292" mass="32384">MPPSDDIAAVLLASTEFAGDEDAAQLLSRAIDPAGHDLHRDSLPVTATTDPQTAAAILELIEHGQVPTMAAVRTQLTQNAVRAEVERIERLGRVAQRSIDEFGRILANLTAEYWDTHGEGPTRRIVLRSEPLLSLVRERIGDIEPAAVKHLWLIERAQRAGWIAYDAGPRSLCAGRRFHSSRYGNRVSLRPVSVIGTLVAGFLRDHETTHGRPARWSALAHDLRDDRGRRVFNDTADARAQQQWLRTAQWMDLRDGLPVAGQRGLRALARQGARRRPTARGPKDLAVTPITR</sequence>
<evidence type="ECO:0000313" key="3">
    <source>
        <dbReference type="Proteomes" id="UP000279275"/>
    </source>
</evidence>
<reference evidence="2 3" key="1">
    <citation type="submission" date="2018-10" db="EMBL/GenBank/DDBJ databases">
        <title>Isolation from cow dung.</title>
        <authorList>
            <person name="Ling L."/>
        </authorList>
    </citation>
    <scope>NUCLEOTIDE SEQUENCE [LARGE SCALE GENOMIC DNA]</scope>
    <source>
        <strain evidence="2 3">NEAU-LL90</strain>
    </source>
</reference>
<name>A0A3M2LHS6_9NOCA</name>
<protein>
    <submittedName>
        <fullName evidence="2">Uncharacterized protein</fullName>
    </submittedName>
</protein>
<feature type="region of interest" description="Disordered" evidence="1">
    <location>
        <begin position="270"/>
        <end position="292"/>
    </location>
</feature>
<dbReference type="EMBL" id="RFFH01000002">
    <property type="protein sequence ID" value="RMI34308.1"/>
    <property type="molecule type" value="Genomic_DNA"/>
</dbReference>
<accession>A0A3M2LHS6</accession>
<comment type="caution">
    <text evidence="2">The sequence shown here is derived from an EMBL/GenBank/DDBJ whole genome shotgun (WGS) entry which is preliminary data.</text>
</comment>
<dbReference type="Proteomes" id="UP000279275">
    <property type="component" value="Unassembled WGS sequence"/>
</dbReference>
<dbReference type="OrthoDB" id="4523920at2"/>
<evidence type="ECO:0000256" key="1">
    <source>
        <dbReference type="SAM" id="MobiDB-lite"/>
    </source>
</evidence>
<organism evidence="2 3">
    <name type="scientific">Nocardia stercoris</name>
    <dbReference type="NCBI Taxonomy" id="2483361"/>
    <lineage>
        <taxon>Bacteria</taxon>
        <taxon>Bacillati</taxon>
        <taxon>Actinomycetota</taxon>
        <taxon>Actinomycetes</taxon>
        <taxon>Mycobacteriales</taxon>
        <taxon>Nocardiaceae</taxon>
        <taxon>Nocardia</taxon>
    </lineage>
</organism>
<dbReference type="RefSeq" id="WP_122187232.1">
    <property type="nucleotide sequence ID" value="NZ_RFFH01000002.1"/>
</dbReference>
<evidence type="ECO:0000313" key="2">
    <source>
        <dbReference type="EMBL" id="RMI34308.1"/>
    </source>
</evidence>
<keyword evidence="3" id="KW-1185">Reference proteome</keyword>
<dbReference type="AlphaFoldDB" id="A0A3M2LHS6"/>
<gene>
    <name evidence="2" type="ORF">EBN03_07920</name>
</gene>
<proteinExistence type="predicted"/>